<dbReference type="CDD" id="cd15831">
    <property type="entry name" value="BTAD"/>
    <property type="match status" value="1"/>
</dbReference>
<dbReference type="Pfam" id="PF00486">
    <property type="entry name" value="Trans_reg_C"/>
    <property type="match status" value="1"/>
</dbReference>
<dbReference type="Pfam" id="PF13401">
    <property type="entry name" value="AAA_22"/>
    <property type="match status" value="1"/>
</dbReference>
<evidence type="ECO:0000256" key="3">
    <source>
        <dbReference type="PROSITE-ProRule" id="PRU01091"/>
    </source>
</evidence>
<dbReference type="Gene3D" id="1.10.10.10">
    <property type="entry name" value="Winged helix-like DNA-binding domain superfamily/Winged helix DNA-binding domain"/>
    <property type="match status" value="1"/>
</dbReference>
<dbReference type="SUPFAM" id="SSF52540">
    <property type="entry name" value="P-loop containing nucleoside triphosphate hydrolases"/>
    <property type="match status" value="1"/>
</dbReference>
<dbReference type="PROSITE" id="PS51755">
    <property type="entry name" value="OMPR_PHOB"/>
    <property type="match status" value="1"/>
</dbReference>
<dbReference type="PANTHER" id="PTHR47691">
    <property type="entry name" value="REGULATOR-RELATED"/>
    <property type="match status" value="1"/>
</dbReference>
<dbReference type="InterPro" id="IPR001867">
    <property type="entry name" value="OmpR/PhoB-type_DNA-bd"/>
</dbReference>
<dbReference type="SMART" id="SM00862">
    <property type="entry name" value="Trans_reg_C"/>
    <property type="match status" value="1"/>
</dbReference>
<dbReference type="InterPro" id="IPR011990">
    <property type="entry name" value="TPR-like_helical_dom_sf"/>
</dbReference>
<evidence type="ECO:0000313" key="6">
    <source>
        <dbReference type="EMBL" id="MFC7451397.1"/>
    </source>
</evidence>
<proteinExistence type="inferred from homology"/>
<dbReference type="Pfam" id="PF03704">
    <property type="entry name" value="BTAD"/>
    <property type="match status" value="1"/>
</dbReference>
<dbReference type="RefSeq" id="WP_378409457.1">
    <property type="nucleotide sequence ID" value="NZ_JBHTCS010000030.1"/>
</dbReference>
<dbReference type="PRINTS" id="PR00364">
    <property type="entry name" value="DISEASERSIST"/>
</dbReference>
<evidence type="ECO:0000256" key="2">
    <source>
        <dbReference type="ARBA" id="ARBA00023125"/>
    </source>
</evidence>
<gene>
    <name evidence="6" type="ORF">ACFQS9_26215</name>
</gene>
<dbReference type="PANTHER" id="PTHR47691:SF3">
    <property type="entry name" value="HTH-TYPE TRANSCRIPTIONAL REGULATOR RV0890C-RELATED"/>
    <property type="match status" value="1"/>
</dbReference>
<comment type="similarity">
    <text evidence="1">Belongs to the AfsR/DnrI/RedD regulatory family.</text>
</comment>
<dbReference type="SUPFAM" id="SSF46894">
    <property type="entry name" value="C-terminal effector domain of the bipartite response regulators"/>
    <property type="match status" value="1"/>
</dbReference>
<dbReference type="SMART" id="SM01043">
    <property type="entry name" value="BTAD"/>
    <property type="match status" value="1"/>
</dbReference>
<dbReference type="Gene3D" id="3.40.50.300">
    <property type="entry name" value="P-loop containing nucleotide triphosphate hydrolases"/>
    <property type="match status" value="1"/>
</dbReference>
<dbReference type="SUPFAM" id="SSF48452">
    <property type="entry name" value="TPR-like"/>
    <property type="match status" value="2"/>
</dbReference>
<dbReference type="EMBL" id="JBHTCS010000030">
    <property type="protein sequence ID" value="MFC7451397.1"/>
    <property type="molecule type" value="Genomic_DNA"/>
</dbReference>
<keyword evidence="7" id="KW-1185">Reference proteome</keyword>
<dbReference type="Proteomes" id="UP001596484">
    <property type="component" value="Unassembled WGS sequence"/>
</dbReference>
<dbReference type="InterPro" id="IPR016032">
    <property type="entry name" value="Sig_transdc_resp-reg_C-effctor"/>
</dbReference>
<evidence type="ECO:0000259" key="5">
    <source>
        <dbReference type="PROSITE" id="PS51755"/>
    </source>
</evidence>
<feature type="region of interest" description="Disordered" evidence="4">
    <location>
        <begin position="1053"/>
        <end position="1072"/>
    </location>
</feature>
<comment type="caution">
    <text evidence="6">The sequence shown here is derived from an EMBL/GenBank/DDBJ whole genome shotgun (WGS) entry which is preliminary data.</text>
</comment>
<dbReference type="InterPro" id="IPR058852">
    <property type="entry name" value="HTH_77"/>
</dbReference>
<name>A0ABW2S628_9NOCA</name>
<protein>
    <submittedName>
        <fullName evidence="6">BTAD domain-containing putative transcriptional regulator</fullName>
    </submittedName>
</protein>
<dbReference type="Gene3D" id="1.25.40.10">
    <property type="entry name" value="Tetratricopeptide repeat domain"/>
    <property type="match status" value="2"/>
</dbReference>
<dbReference type="InterPro" id="IPR049945">
    <property type="entry name" value="AAA_22"/>
</dbReference>
<keyword evidence="2 3" id="KW-0238">DNA-binding</keyword>
<evidence type="ECO:0000256" key="1">
    <source>
        <dbReference type="ARBA" id="ARBA00005820"/>
    </source>
</evidence>
<reference evidence="7" key="1">
    <citation type="journal article" date="2019" name="Int. J. Syst. Evol. Microbiol.">
        <title>The Global Catalogue of Microorganisms (GCM) 10K type strain sequencing project: providing services to taxonomists for standard genome sequencing and annotation.</title>
        <authorList>
            <consortium name="The Broad Institute Genomics Platform"/>
            <consortium name="The Broad Institute Genome Sequencing Center for Infectious Disease"/>
            <person name="Wu L."/>
            <person name="Ma J."/>
        </authorList>
    </citation>
    <scope>NUCLEOTIDE SEQUENCE [LARGE SCALE GENOMIC DNA]</scope>
    <source>
        <strain evidence="7">ICMP 19430</strain>
    </source>
</reference>
<sequence length="1072" mass="114640">MRFGVLGPLRVETALGGPIAITERKVRALLAALLVRPGRPVSADRLIEALWGDEPPASAPNTLQTKVSLLRRAFGEAEPGGRELVAFEAAGYLLKVDDDAVDAVRFERLTALARTEPDQRGRVALLGQALGLWRGPAFAEYADAPFARAVATRLEEGRLTALEEQAEARLELGEDSTLVAELADLVDRHPLRNRLRGAHMRALYRAGRQPEALASYARLRELLAEELGLDPDPELVALHGAILRSEPESIRATASGAAPRGNLPVPVTALVGRAEAVAGIRAALDDSRLVTLTGPGGVGKTRLAVEIARQLEDSTPDGAWLVELAALTPSPGPDTAAIADAILTALAIREHIPTLAVPAQETTTALTRLTEVLRTRRTLLVIDNCEHLTAAVGLVAGHLLAAAPGLRILATSQSALAIGGETLWAVEPLGLPRDDESIAESSAVQLFVSRAAASAPDFALTPDNASTVAAICMRLDGIPLALELAAPRVRVLGAVRLFERLEDRFGLLTTGYRDAPPRQQTLRAMIDWSSSLLTAAERTLFRRLAVFADGCTLEFAEAVCSGNGIEEADILDLISGLVDRSLVSVSGSPDGPRYRLLESILAYAAERLGEAGERDAMRERHCRHFTALAETARPHLHRGSQRTWLARLDAESANLRGALSVAVVDHPDLGLRLADALTWYWVLRGRFTEADRWLDETLRNAGDPENPIAIRAAHWHSGIRLLRDAPAVSGNRGSKPGLPPVAGEFPGRGRATWFLAYAMYGAIDTDGGRALADRALARLNTEDDPWAMAAVLCTRAQFRAGPDGLAAAARDGERAMAIFRELGDRWGQAQAAYPLASLAEIAGDYGRARDLHSDGLRVAQELGLWREVTDRMCGLARISLLTGDLAGSRELHERSLHLAREHGYRNGEVSAEIGLGLTDRRAGRLEEAEPRLRSMLDWGRRSDFGPITTLMLAELGFIAELRGDADRAHALHSEGKAEALRLDDPRAAALAMEGLAGAEVLAGRSAAAARLLGAAATARESVDAPLPSGERGDVNRITAAATRVLGAADFEREFAAGATQEPPAGADHRSEA</sequence>
<evidence type="ECO:0000313" key="7">
    <source>
        <dbReference type="Proteomes" id="UP001596484"/>
    </source>
</evidence>
<accession>A0ABW2S628</accession>
<organism evidence="6 7">
    <name type="scientific">Rhodococcus daqingensis</name>
    <dbReference type="NCBI Taxonomy" id="2479363"/>
    <lineage>
        <taxon>Bacteria</taxon>
        <taxon>Bacillati</taxon>
        <taxon>Actinomycetota</taxon>
        <taxon>Actinomycetes</taxon>
        <taxon>Mycobacteriales</taxon>
        <taxon>Nocardiaceae</taxon>
        <taxon>Rhodococcus</taxon>
    </lineage>
</organism>
<feature type="DNA-binding region" description="OmpR/PhoB-type" evidence="3">
    <location>
        <begin position="1"/>
        <end position="96"/>
    </location>
</feature>
<dbReference type="InterPro" id="IPR036388">
    <property type="entry name" value="WH-like_DNA-bd_sf"/>
</dbReference>
<dbReference type="Pfam" id="PF25872">
    <property type="entry name" value="HTH_77"/>
    <property type="match status" value="1"/>
</dbReference>
<feature type="domain" description="OmpR/PhoB-type" evidence="5">
    <location>
        <begin position="1"/>
        <end position="96"/>
    </location>
</feature>
<dbReference type="InterPro" id="IPR027417">
    <property type="entry name" value="P-loop_NTPase"/>
</dbReference>
<evidence type="ECO:0000256" key="4">
    <source>
        <dbReference type="SAM" id="MobiDB-lite"/>
    </source>
</evidence>
<dbReference type="InterPro" id="IPR005158">
    <property type="entry name" value="BTAD"/>
</dbReference>